<sequence>MYQWKRYLLFLPIFVIINCREIKTENPKKAYGYWTKSHPNDQLNIIHGNYWQSAHWSLEYKIYLEIDSNPDWWKEFKKVNNLIIDTSRTNESDFWEKPEWFNPAESSIKYKENSDFDQGSRYFKDPLNGKIFIYEIQL</sequence>
<comment type="caution">
    <text evidence="1">The sequence shown here is derived from an EMBL/GenBank/DDBJ whole genome shotgun (WGS) entry which is preliminary data.</text>
</comment>
<dbReference type="EMBL" id="LFNG01000006">
    <property type="protein sequence ID" value="KMQ71820.1"/>
    <property type="molecule type" value="Genomic_DNA"/>
</dbReference>
<name>A0A0J7LS50_9FLAO</name>
<gene>
    <name evidence="1" type="ORF">ACM44_04880</name>
</gene>
<reference evidence="1 2" key="1">
    <citation type="journal article" date="2004" name="Int. J. Syst. Evol. Microbiol.">
        <title>Kaistella koreensis gen. nov., sp. nov., a novel member of the Chryseobacterium-Bergeyella-Riemerella branch.</title>
        <authorList>
            <person name="Kim M.K."/>
            <person name="Im W.T."/>
            <person name="Shin Y.K."/>
            <person name="Lim J.H."/>
            <person name="Kim S.H."/>
            <person name="Lee B.C."/>
            <person name="Park M.Y."/>
            <person name="Lee K.Y."/>
            <person name="Lee S.T."/>
        </authorList>
    </citation>
    <scope>NUCLEOTIDE SEQUENCE [LARGE SCALE GENOMIC DNA]</scope>
    <source>
        <strain evidence="1 2">CCUG 49689</strain>
    </source>
</reference>
<dbReference type="Proteomes" id="UP000035900">
    <property type="component" value="Unassembled WGS sequence"/>
</dbReference>
<evidence type="ECO:0000313" key="2">
    <source>
        <dbReference type="Proteomes" id="UP000035900"/>
    </source>
</evidence>
<dbReference type="PATRIC" id="fig|1304281.5.peg.1050"/>
<accession>A0A0J7LS50</accession>
<dbReference type="AlphaFoldDB" id="A0A0J7LS50"/>
<evidence type="ECO:0000313" key="1">
    <source>
        <dbReference type="EMBL" id="KMQ71820.1"/>
    </source>
</evidence>
<proteinExistence type="predicted"/>
<organism evidence="1 2">
    <name type="scientific">Chryseobacterium koreense CCUG 49689</name>
    <dbReference type="NCBI Taxonomy" id="1304281"/>
    <lineage>
        <taxon>Bacteria</taxon>
        <taxon>Pseudomonadati</taxon>
        <taxon>Bacteroidota</taxon>
        <taxon>Flavobacteriia</taxon>
        <taxon>Flavobacteriales</taxon>
        <taxon>Weeksellaceae</taxon>
        <taxon>Chryseobacterium group</taxon>
        <taxon>Chryseobacterium</taxon>
    </lineage>
</organism>
<dbReference type="STRING" id="1304281.ACM44_04880"/>
<protein>
    <submittedName>
        <fullName evidence="1">Uncharacterized protein</fullName>
    </submittedName>
</protein>
<keyword evidence="2" id="KW-1185">Reference proteome</keyword>